<dbReference type="AlphaFoldDB" id="A0A6A8LNA0"/>
<protein>
    <submittedName>
        <fullName evidence="1">Uncharacterized protein</fullName>
    </submittedName>
</protein>
<evidence type="ECO:0000313" key="1">
    <source>
        <dbReference type="EMBL" id="MSE05324.1"/>
    </source>
</evidence>
<dbReference type="Proteomes" id="UP000437575">
    <property type="component" value="Unassembled WGS sequence"/>
</dbReference>
<evidence type="ECO:0000313" key="2">
    <source>
        <dbReference type="EMBL" id="MSE07667.1"/>
    </source>
</evidence>
<evidence type="ECO:0000313" key="4">
    <source>
        <dbReference type="Proteomes" id="UP000467635"/>
    </source>
</evidence>
<dbReference type="EMBL" id="WKKX01000062">
    <property type="protein sequence ID" value="MSE07667.1"/>
    <property type="molecule type" value="Genomic_DNA"/>
</dbReference>
<reference evidence="3 4" key="1">
    <citation type="submission" date="2019-11" db="EMBL/GenBank/DDBJ databases">
        <title>Draft Genome Sequence of Plant Growth-Promoting Rhizosphere-Associated Bacteria.</title>
        <authorList>
            <person name="Vasilyev I.Y."/>
            <person name="Radchenko V."/>
            <person name="Ilnitskaya E.V."/>
        </authorList>
    </citation>
    <scope>NUCLEOTIDE SEQUENCE [LARGE SCALE GENOMIC DNA]</scope>
    <source>
        <strain evidence="2 4">VRA_01-1sq_f</strain>
        <strain evidence="1 3">VRA_1sq_f</strain>
    </source>
</reference>
<accession>A0A6A8LNA0</accession>
<gene>
    <name evidence="2" type="ORF">GKC33_02695</name>
    <name evidence="1" type="ORF">GKC34_05690</name>
</gene>
<sequence length="82" mass="9946">MNFDTKGEILFKDGLKVHFDCYRGQRINTIKYFDENNKEVPYNKIWGRRYEYCKLTNTEGTLFYQNNFIADRGEFDDEINKI</sequence>
<dbReference type="Proteomes" id="UP000467635">
    <property type="component" value="Unassembled WGS sequence"/>
</dbReference>
<dbReference type="EMBL" id="WKKZ01000197">
    <property type="protein sequence ID" value="MSE05324.1"/>
    <property type="molecule type" value="Genomic_DNA"/>
</dbReference>
<organism evidence="1 3">
    <name type="scientific">Ligilactobacillus salivarius</name>
    <dbReference type="NCBI Taxonomy" id="1624"/>
    <lineage>
        <taxon>Bacteria</taxon>
        <taxon>Bacillati</taxon>
        <taxon>Bacillota</taxon>
        <taxon>Bacilli</taxon>
        <taxon>Lactobacillales</taxon>
        <taxon>Lactobacillaceae</taxon>
        <taxon>Ligilactobacillus</taxon>
    </lineage>
</organism>
<evidence type="ECO:0000313" key="3">
    <source>
        <dbReference type="Proteomes" id="UP000437575"/>
    </source>
</evidence>
<comment type="caution">
    <text evidence="1">The sequence shown here is derived from an EMBL/GenBank/DDBJ whole genome shotgun (WGS) entry which is preliminary data.</text>
</comment>
<name>A0A6A8LNA0_9LACO</name>
<proteinExistence type="predicted"/>